<keyword evidence="3 6" id="KW-0812">Transmembrane</keyword>
<evidence type="ECO:0000256" key="3">
    <source>
        <dbReference type="ARBA" id="ARBA00022692"/>
    </source>
</evidence>
<feature type="transmembrane region" description="Helical" evidence="6">
    <location>
        <begin position="176"/>
        <end position="205"/>
    </location>
</feature>
<evidence type="ECO:0000256" key="2">
    <source>
        <dbReference type="ARBA" id="ARBA00022448"/>
    </source>
</evidence>
<feature type="transmembrane region" description="Helical" evidence="6">
    <location>
        <begin position="12"/>
        <end position="33"/>
    </location>
</feature>
<evidence type="ECO:0000256" key="6">
    <source>
        <dbReference type="SAM" id="Phobius"/>
    </source>
</evidence>
<feature type="transmembrane region" description="Helical" evidence="6">
    <location>
        <begin position="284"/>
        <end position="303"/>
    </location>
</feature>
<evidence type="ECO:0000313" key="9">
    <source>
        <dbReference type="Proteomes" id="UP000829708"/>
    </source>
</evidence>
<feature type="transmembrane region" description="Helical" evidence="6">
    <location>
        <begin position="217"/>
        <end position="236"/>
    </location>
</feature>
<organism evidence="8 9">
    <name type="scientific">Sphaerochaeta associata</name>
    <dbReference type="NCBI Taxonomy" id="1129264"/>
    <lineage>
        <taxon>Bacteria</taxon>
        <taxon>Pseudomonadati</taxon>
        <taxon>Spirochaetota</taxon>
        <taxon>Spirochaetia</taxon>
        <taxon>Spirochaetales</taxon>
        <taxon>Sphaerochaetaceae</taxon>
        <taxon>Sphaerochaeta</taxon>
    </lineage>
</organism>
<evidence type="ECO:0000259" key="7">
    <source>
        <dbReference type="Pfam" id="PF03600"/>
    </source>
</evidence>
<dbReference type="InterPro" id="IPR051475">
    <property type="entry name" value="Diverse_Ion_Transporter"/>
</dbReference>
<gene>
    <name evidence="8" type="ORF">MUG09_07860</name>
</gene>
<dbReference type="PANTHER" id="PTHR43568:SF1">
    <property type="entry name" value="P PROTEIN"/>
    <property type="match status" value="1"/>
</dbReference>
<keyword evidence="4 6" id="KW-1133">Transmembrane helix</keyword>
<dbReference type="InterPro" id="IPR004680">
    <property type="entry name" value="Cit_transptr-like_dom"/>
</dbReference>
<protein>
    <submittedName>
        <fullName evidence="8">Citrate transporter</fullName>
    </submittedName>
</protein>
<feature type="transmembrane region" description="Helical" evidence="6">
    <location>
        <begin position="132"/>
        <end position="155"/>
    </location>
</feature>
<reference evidence="9" key="1">
    <citation type="journal article" date="2024" name="J Bioinform Genom">
        <title>Complete genome sequence of the type strain bacterium Sphaerochaeta associata GLS2t (VKM B-2742)t.</title>
        <authorList>
            <person name="Troshina O.Y."/>
            <person name="Tepeeva A.N."/>
            <person name="Arzamasceva V.O."/>
            <person name="Whitman W.B."/>
            <person name="Varghese N."/>
            <person name="Shapiro N."/>
            <person name="Woyke T."/>
            <person name="Kripides N.C."/>
            <person name="Vasilenko O.V."/>
        </authorList>
    </citation>
    <scope>NUCLEOTIDE SEQUENCE [LARGE SCALE GENOMIC DNA]</scope>
    <source>
        <strain evidence="9">GLS2T</strain>
    </source>
</reference>
<comment type="subcellular location">
    <subcellularLocation>
        <location evidence="1">Membrane</location>
        <topology evidence="1">Multi-pass membrane protein</topology>
    </subcellularLocation>
</comment>
<dbReference type="Pfam" id="PF03600">
    <property type="entry name" value="CitMHS"/>
    <property type="match status" value="1"/>
</dbReference>
<feature type="transmembrane region" description="Helical" evidence="6">
    <location>
        <begin position="252"/>
        <end position="272"/>
    </location>
</feature>
<proteinExistence type="predicted"/>
<dbReference type="PANTHER" id="PTHR43568">
    <property type="entry name" value="P PROTEIN"/>
    <property type="match status" value="1"/>
</dbReference>
<evidence type="ECO:0000313" key="8">
    <source>
        <dbReference type="EMBL" id="UOM52669.1"/>
    </source>
</evidence>
<evidence type="ECO:0000256" key="5">
    <source>
        <dbReference type="ARBA" id="ARBA00023136"/>
    </source>
</evidence>
<keyword evidence="2" id="KW-0813">Transport</keyword>
<feature type="transmembrane region" description="Helical" evidence="6">
    <location>
        <begin position="315"/>
        <end position="338"/>
    </location>
</feature>
<keyword evidence="5 6" id="KW-0472">Membrane</keyword>
<sequence>MPPSMGYIDYIDWKTLGCLFALMLVVAGFRKMYLFTKLSTILLRYAHTPRQVSMILVGVTFFSSMLVTNDVALITFVPLTIVVFSLCKETRPILFTVILQTVAANVGSSLTPVGNPQNLFIYSYYHIGLGDFFLTMFPYVFSGGVLVGLLLLFIPKVSQSFTLQVQETPSIAKGKLIRYTLLFLVSLAAVFDFVSWPVAVLIVVVASEKLLLKDVDYSLLLTFVGFFVFVGNIGHLKQVTDSLTRLLEKREFFVSLLASQIISNVPATLLLAQFTGNATELLKGVNAGGCGTLIASMASVISFKIFAHYEAKRTIVYLGFFTIVNILFVLLFLFIHLFW</sequence>
<evidence type="ECO:0000256" key="1">
    <source>
        <dbReference type="ARBA" id="ARBA00004141"/>
    </source>
</evidence>
<keyword evidence="9" id="KW-1185">Reference proteome</keyword>
<accession>A0ABY4DEJ0</accession>
<evidence type="ECO:0000256" key="4">
    <source>
        <dbReference type="ARBA" id="ARBA00022989"/>
    </source>
</evidence>
<name>A0ABY4DEJ0_9SPIR</name>
<feature type="domain" description="Citrate transporter-like" evidence="7">
    <location>
        <begin position="8"/>
        <end position="275"/>
    </location>
</feature>
<dbReference type="Proteomes" id="UP000829708">
    <property type="component" value="Chromosome"/>
</dbReference>
<dbReference type="EMBL" id="CP094929">
    <property type="protein sequence ID" value="UOM52669.1"/>
    <property type="molecule type" value="Genomic_DNA"/>
</dbReference>
<feature type="transmembrane region" description="Helical" evidence="6">
    <location>
        <begin position="53"/>
        <end position="86"/>
    </location>
</feature>